<evidence type="ECO:0000313" key="4">
    <source>
        <dbReference type="EMBL" id="ABX38333.1"/>
    </source>
</evidence>
<evidence type="ECO:0000313" key="5">
    <source>
        <dbReference type="Proteomes" id="UP000000784"/>
    </source>
</evidence>
<evidence type="ECO:0000259" key="3">
    <source>
        <dbReference type="PROSITE" id="PS50222"/>
    </source>
</evidence>
<dbReference type="GO" id="GO:0005509">
    <property type="term" value="F:calcium ion binding"/>
    <property type="evidence" value="ECO:0007669"/>
    <property type="project" value="InterPro"/>
</dbReference>
<protein>
    <submittedName>
        <fullName evidence="4">Calcium-binding EF-hand-containing protein</fullName>
    </submittedName>
</protein>
<name>A9BXQ7_DELAS</name>
<dbReference type="EMBL" id="CP000884">
    <property type="protein sequence ID" value="ABX38333.1"/>
    <property type="molecule type" value="Genomic_DNA"/>
</dbReference>
<dbReference type="SUPFAM" id="SSF47473">
    <property type="entry name" value="EF-hand"/>
    <property type="match status" value="1"/>
</dbReference>
<dbReference type="STRING" id="398578.Daci_5705"/>
<dbReference type="Proteomes" id="UP000000784">
    <property type="component" value="Chromosome"/>
</dbReference>
<dbReference type="InterPro" id="IPR002048">
    <property type="entry name" value="EF_hand_dom"/>
</dbReference>
<feature type="domain" description="EF-hand" evidence="3">
    <location>
        <begin position="78"/>
        <end position="113"/>
    </location>
</feature>
<dbReference type="AlphaFoldDB" id="A9BXQ7"/>
<dbReference type="InterPro" id="IPR018247">
    <property type="entry name" value="EF_Hand_1_Ca_BS"/>
</dbReference>
<feature type="compositionally biased region" description="Basic and acidic residues" evidence="1">
    <location>
        <begin position="117"/>
        <end position="134"/>
    </location>
</feature>
<feature type="signal peptide" evidence="2">
    <location>
        <begin position="1"/>
        <end position="34"/>
    </location>
</feature>
<dbReference type="eggNOG" id="ENOG5032XVI">
    <property type="taxonomic scope" value="Bacteria"/>
</dbReference>
<dbReference type="Pfam" id="PF13202">
    <property type="entry name" value="EF-hand_5"/>
    <property type="match status" value="2"/>
</dbReference>
<keyword evidence="5" id="KW-1185">Reference proteome</keyword>
<accession>A9BXQ7</accession>
<evidence type="ECO:0000256" key="1">
    <source>
        <dbReference type="SAM" id="MobiDB-lite"/>
    </source>
</evidence>
<dbReference type="KEGG" id="dac:Daci_5705"/>
<proteinExistence type="predicted"/>
<dbReference type="PROSITE" id="PS50222">
    <property type="entry name" value="EF_HAND_2"/>
    <property type="match status" value="1"/>
</dbReference>
<sequence>MNRSALLRRPPLLQAAVVVLLTSAFMLPAARAQAAENAATEQATASPAPLTKGEIKAQREFKMLDFNKDGKLSRAEVALFPRLSAAFDEADTDKDGYVSYAEVQAFAVKYRAERDKAKAKAQAEEAKAAERAAAEHAAAAPAARDKKEGEGSKD</sequence>
<feature type="compositionally biased region" description="Basic and acidic residues" evidence="1">
    <location>
        <begin position="143"/>
        <end position="154"/>
    </location>
</feature>
<reference evidence="5" key="2">
    <citation type="submission" date="2007-11" db="EMBL/GenBank/DDBJ databases">
        <title>Complete sequence of Delftia acidovorans DSM 14801 / SPH-1.</title>
        <authorList>
            <person name="Copeland A."/>
            <person name="Lucas S."/>
            <person name="Lapidus A."/>
            <person name="Barry K."/>
            <person name="Glavina del Rio T."/>
            <person name="Dalin E."/>
            <person name="Tice H."/>
            <person name="Pitluck S."/>
            <person name="Lowry S."/>
            <person name="Clum A."/>
            <person name="Schmutz J."/>
            <person name="Larimer F."/>
            <person name="Land M."/>
            <person name="Hauser L."/>
            <person name="Kyrpides N."/>
            <person name="Kim E."/>
            <person name="Schleheck D."/>
            <person name="Richardson P."/>
        </authorList>
    </citation>
    <scope>NUCLEOTIDE SEQUENCE [LARGE SCALE GENOMIC DNA]</scope>
    <source>
        <strain evidence="5">DSM 14801 / SPH-1</strain>
    </source>
</reference>
<dbReference type="SMART" id="SM00054">
    <property type="entry name" value="EFh"/>
    <property type="match status" value="2"/>
</dbReference>
<organism evidence="4 5">
    <name type="scientific">Delftia acidovorans (strain DSM 14801 / SPH-1)</name>
    <dbReference type="NCBI Taxonomy" id="398578"/>
    <lineage>
        <taxon>Bacteria</taxon>
        <taxon>Pseudomonadati</taxon>
        <taxon>Pseudomonadota</taxon>
        <taxon>Betaproteobacteria</taxon>
        <taxon>Burkholderiales</taxon>
        <taxon>Comamonadaceae</taxon>
        <taxon>Delftia</taxon>
    </lineage>
</organism>
<dbReference type="InterPro" id="IPR011992">
    <property type="entry name" value="EF-hand-dom_pair"/>
</dbReference>
<evidence type="ECO:0000256" key="2">
    <source>
        <dbReference type="SAM" id="SignalP"/>
    </source>
</evidence>
<dbReference type="PROSITE" id="PS00018">
    <property type="entry name" value="EF_HAND_1"/>
    <property type="match status" value="1"/>
</dbReference>
<feature type="region of interest" description="Disordered" evidence="1">
    <location>
        <begin position="117"/>
        <end position="154"/>
    </location>
</feature>
<keyword evidence="2" id="KW-0732">Signal</keyword>
<gene>
    <name evidence="4" type="ordered locus">Daci_5705</name>
</gene>
<dbReference type="Gene3D" id="1.10.238.10">
    <property type="entry name" value="EF-hand"/>
    <property type="match status" value="1"/>
</dbReference>
<reference evidence="4 5" key="1">
    <citation type="journal article" date="2004" name="Appl. Environ. Microbiol.">
        <title>Mineralization of individual congeners of linear alkylbenzenesulfonate by defined pairs of heterotrophic bacteria.</title>
        <authorList>
            <person name="Schleheck D."/>
            <person name="Knepper T.P."/>
            <person name="Fischer K."/>
            <person name="Cook A.M."/>
        </authorList>
    </citation>
    <scope>NUCLEOTIDE SEQUENCE [LARGE SCALE GENOMIC DNA]</scope>
    <source>
        <strain evidence="5">DSM 14801 / SPH-1</strain>
    </source>
</reference>
<feature type="chain" id="PRO_5002733154" evidence="2">
    <location>
        <begin position="35"/>
        <end position="154"/>
    </location>
</feature>
<dbReference type="HOGENOM" id="CLU_141512_0_0_4"/>